<comment type="caution">
    <text evidence="2">The sequence shown here is derived from an EMBL/GenBank/DDBJ whole genome shotgun (WGS) entry which is preliminary data.</text>
</comment>
<dbReference type="InterPro" id="IPR052709">
    <property type="entry name" value="Transposase-MT_Hybrid"/>
</dbReference>
<dbReference type="GO" id="GO:0006303">
    <property type="term" value="P:double-strand break repair via nonhomologous end joining"/>
    <property type="evidence" value="ECO:0007669"/>
    <property type="project" value="TreeGrafter"/>
</dbReference>
<evidence type="ECO:0000313" key="3">
    <source>
        <dbReference type="Proteomes" id="UP000887159"/>
    </source>
</evidence>
<dbReference type="Gene3D" id="3.30.420.10">
    <property type="entry name" value="Ribonuclease H-like superfamily/Ribonuclease H"/>
    <property type="match status" value="1"/>
</dbReference>
<protein>
    <submittedName>
        <fullName evidence="2">Mariner Mos1 transposase</fullName>
    </submittedName>
</protein>
<dbReference type="PANTHER" id="PTHR46060:SF2">
    <property type="entry name" value="HISTONE-LYSINE N-METHYLTRANSFERASE SETMAR"/>
    <property type="match status" value="1"/>
</dbReference>
<dbReference type="GO" id="GO:0046975">
    <property type="term" value="F:histone H3K36 methyltransferase activity"/>
    <property type="evidence" value="ECO:0007669"/>
    <property type="project" value="TreeGrafter"/>
</dbReference>
<name>A0A8X6RFN5_TRICX</name>
<proteinExistence type="predicted"/>
<dbReference type="GO" id="GO:0031297">
    <property type="term" value="P:replication fork processing"/>
    <property type="evidence" value="ECO:0007669"/>
    <property type="project" value="TreeGrafter"/>
</dbReference>
<dbReference type="InterPro" id="IPR036397">
    <property type="entry name" value="RNaseH_sf"/>
</dbReference>
<dbReference type="InterPro" id="IPR041426">
    <property type="entry name" value="Mos1_HTH"/>
</dbReference>
<dbReference type="GO" id="GO:0015074">
    <property type="term" value="P:DNA integration"/>
    <property type="evidence" value="ECO:0007669"/>
    <property type="project" value="TreeGrafter"/>
</dbReference>
<dbReference type="Proteomes" id="UP000887159">
    <property type="component" value="Unassembled WGS sequence"/>
</dbReference>
<organism evidence="2 3">
    <name type="scientific">Trichonephila clavipes</name>
    <name type="common">Golden silk orbweaver</name>
    <name type="synonym">Nephila clavipes</name>
    <dbReference type="NCBI Taxonomy" id="2585209"/>
    <lineage>
        <taxon>Eukaryota</taxon>
        <taxon>Metazoa</taxon>
        <taxon>Ecdysozoa</taxon>
        <taxon>Arthropoda</taxon>
        <taxon>Chelicerata</taxon>
        <taxon>Arachnida</taxon>
        <taxon>Araneae</taxon>
        <taxon>Araneomorphae</taxon>
        <taxon>Entelegynae</taxon>
        <taxon>Araneoidea</taxon>
        <taxon>Nephilidae</taxon>
        <taxon>Trichonephila</taxon>
    </lineage>
</organism>
<evidence type="ECO:0000313" key="2">
    <source>
        <dbReference type="EMBL" id="GFX90816.1"/>
    </source>
</evidence>
<dbReference type="Gene3D" id="1.10.10.1450">
    <property type="match status" value="1"/>
</dbReference>
<feature type="domain" description="Mos1 transposase HTH" evidence="1">
    <location>
        <begin position="9"/>
        <end position="57"/>
    </location>
</feature>
<dbReference type="AlphaFoldDB" id="A0A8X6RFN5"/>
<dbReference type="GO" id="GO:0005634">
    <property type="term" value="C:nucleus"/>
    <property type="evidence" value="ECO:0007669"/>
    <property type="project" value="TreeGrafter"/>
</dbReference>
<dbReference type="GO" id="GO:0000729">
    <property type="term" value="P:DNA double-strand break processing"/>
    <property type="evidence" value="ECO:0007669"/>
    <property type="project" value="TreeGrafter"/>
</dbReference>
<dbReference type="PANTHER" id="PTHR46060">
    <property type="entry name" value="MARINER MOS1 TRANSPOSASE-LIKE PROTEIN"/>
    <property type="match status" value="1"/>
</dbReference>
<dbReference type="GO" id="GO:0000014">
    <property type="term" value="F:single-stranded DNA endodeoxyribonuclease activity"/>
    <property type="evidence" value="ECO:0007669"/>
    <property type="project" value="TreeGrafter"/>
</dbReference>
<dbReference type="GO" id="GO:0003690">
    <property type="term" value="F:double-stranded DNA binding"/>
    <property type="evidence" value="ECO:0007669"/>
    <property type="project" value="TreeGrafter"/>
</dbReference>
<dbReference type="Pfam" id="PF17906">
    <property type="entry name" value="HTH_48"/>
    <property type="match status" value="1"/>
</dbReference>
<reference evidence="2" key="1">
    <citation type="submission" date="2020-08" db="EMBL/GenBank/DDBJ databases">
        <title>Multicomponent nature underlies the extraordinary mechanical properties of spider dragline silk.</title>
        <authorList>
            <person name="Kono N."/>
            <person name="Nakamura H."/>
            <person name="Mori M."/>
            <person name="Yoshida Y."/>
            <person name="Ohtoshi R."/>
            <person name="Malay A.D."/>
            <person name="Moran D.A.P."/>
            <person name="Tomita M."/>
            <person name="Numata K."/>
            <person name="Arakawa K."/>
        </authorList>
    </citation>
    <scope>NUCLEOTIDE SEQUENCE</scope>
</reference>
<dbReference type="GO" id="GO:0000793">
    <property type="term" value="C:condensed chromosome"/>
    <property type="evidence" value="ECO:0007669"/>
    <property type="project" value="TreeGrafter"/>
</dbReference>
<gene>
    <name evidence="2" type="primary">mariner T</name>
    <name evidence="2" type="ORF">TNCV_3166471</name>
</gene>
<keyword evidence="3" id="KW-1185">Reference proteome</keyword>
<sequence length="185" mass="21603">MSNVMLSDHDLRTALIFCYHLKNNAAESLQILVEAYGGNALSRAQCYMWFEKFQNGDFDNTVSRRLKAMGKIIKVSSWVPHELTGRQQENRKIVCEMLLARYKRKSYLHRIATGDKKWIYFENPKRNRSYVDPGQPTKSTARPNRFGRKRMLCIFWDQEGPIYIMSFSNPAKPLILIATSNNYLI</sequence>
<dbReference type="Pfam" id="PF01359">
    <property type="entry name" value="Transposase_1"/>
    <property type="match status" value="1"/>
</dbReference>
<dbReference type="GO" id="GO:0044547">
    <property type="term" value="F:DNA topoisomerase binding"/>
    <property type="evidence" value="ECO:0007669"/>
    <property type="project" value="TreeGrafter"/>
</dbReference>
<dbReference type="EMBL" id="BMAU01021105">
    <property type="protein sequence ID" value="GFX90816.1"/>
    <property type="molecule type" value="Genomic_DNA"/>
</dbReference>
<evidence type="ECO:0000259" key="1">
    <source>
        <dbReference type="Pfam" id="PF17906"/>
    </source>
</evidence>
<dbReference type="InterPro" id="IPR001888">
    <property type="entry name" value="Transposase_1"/>
</dbReference>
<dbReference type="GO" id="GO:0035861">
    <property type="term" value="C:site of double-strand break"/>
    <property type="evidence" value="ECO:0007669"/>
    <property type="project" value="TreeGrafter"/>
</dbReference>
<dbReference type="GO" id="GO:0044774">
    <property type="term" value="P:mitotic DNA integrity checkpoint signaling"/>
    <property type="evidence" value="ECO:0007669"/>
    <property type="project" value="TreeGrafter"/>
</dbReference>
<accession>A0A8X6RFN5</accession>
<dbReference type="GO" id="GO:0042800">
    <property type="term" value="F:histone H3K4 methyltransferase activity"/>
    <property type="evidence" value="ECO:0007669"/>
    <property type="project" value="TreeGrafter"/>
</dbReference>
<dbReference type="GO" id="GO:0003697">
    <property type="term" value="F:single-stranded DNA binding"/>
    <property type="evidence" value="ECO:0007669"/>
    <property type="project" value="TreeGrafter"/>
</dbReference>